<organism evidence="1 2">
    <name type="scientific">Ferrovibrio xuzhouensis</name>
    <dbReference type="NCBI Taxonomy" id="1576914"/>
    <lineage>
        <taxon>Bacteria</taxon>
        <taxon>Pseudomonadati</taxon>
        <taxon>Pseudomonadota</taxon>
        <taxon>Alphaproteobacteria</taxon>
        <taxon>Rhodospirillales</taxon>
        <taxon>Rhodospirillaceae</taxon>
        <taxon>Ferrovibrio</taxon>
    </lineage>
</organism>
<comment type="caution">
    <text evidence="1">The sequence shown here is derived from an EMBL/GenBank/DDBJ whole genome shotgun (WGS) entry which is preliminary data.</text>
</comment>
<reference evidence="2" key="1">
    <citation type="journal article" date="2019" name="Int. J. Syst. Evol. Microbiol.">
        <title>The Global Catalogue of Microorganisms (GCM) 10K type strain sequencing project: providing services to taxonomists for standard genome sequencing and annotation.</title>
        <authorList>
            <consortium name="The Broad Institute Genomics Platform"/>
            <consortium name="The Broad Institute Genome Sequencing Center for Infectious Disease"/>
            <person name="Wu L."/>
            <person name="Ma J."/>
        </authorList>
    </citation>
    <scope>NUCLEOTIDE SEQUENCE [LARGE SCALE GENOMIC DNA]</scope>
    <source>
        <strain evidence="2">KCTC 42182</strain>
    </source>
</reference>
<dbReference type="Proteomes" id="UP001595711">
    <property type="component" value="Unassembled WGS sequence"/>
</dbReference>
<sequence>MMRSQTYSQQTVTNLGLIAGLRDRLGRLGTSGRVLAGRVFPFGTATLDAALPWGGLPAGSLHEVVGQAPLATAGFLAAYLGSVRRGRPVLWLTPERQLHAPALAAFGFDHRRLTIAWTRRPEDRLQAFEEALRTPGIAAVVAEIDGLDLAATRRLQQAAQAGGALGLLIRRDAAATVALTRWCIAPAQSDGRNPRWQVRLERDGFAAQYAMEWGEARGFRVL</sequence>
<evidence type="ECO:0000313" key="1">
    <source>
        <dbReference type="EMBL" id="MFC3677987.1"/>
    </source>
</evidence>
<accession>A0ABV7VLN3</accession>
<dbReference type="Gene3D" id="3.40.50.300">
    <property type="entry name" value="P-loop containing nucleotide triphosphate hydrolases"/>
    <property type="match status" value="1"/>
</dbReference>
<dbReference type="SUPFAM" id="SSF52540">
    <property type="entry name" value="P-loop containing nucleoside triphosphate hydrolases"/>
    <property type="match status" value="1"/>
</dbReference>
<gene>
    <name evidence="1" type="ORF">ACFOOQ_20710</name>
</gene>
<evidence type="ECO:0000313" key="2">
    <source>
        <dbReference type="Proteomes" id="UP001595711"/>
    </source>
</evidence>
<dbReference type="RefSeq" id="WP_379729618.1">
    <property type="nucleotide sequence ID" value="NZ_JBHRYJ010000006.1"/>
</dbReference>
<name>A0ABV7VLN3_9PROT</name>
<dbReference type="InterPro" id="IPR027417">
    <property type="entry name" value="P-loop_NTPase"/>
</dbReference>
<proteinExistence type="predicted"/>
<dbReference type="EMBL" id="JBHRYJ010000006">
    <property type="protein sequence ID" value="MFC3677987.1"/>
    <property type="molecule type" value="Genomic_DNA"/>
</dbReference>
<protein>
    <submittedName>
        <fullName evidence="1">ImuA family protein</fullName>
    </submittedName>
</protein>
<keyword evidence="2" id="KW-1185">Reference proteome</keyword>